<comment type="caution">
    <text evidence="1">The sequence shown here is derived from an EMBL/GenBank/DDBJ whole genome shotgun (WGS) entry which is preliminary data.</text>
</comment>
<evidence type="ECO:0000313" key="1">
    <source>
        <dbReference type="EMBL" id="OZC01194.1"/>
    </source>
</evidence>
<dbReference type="RefSeq" id="WP_094551936.1">
    <property type="nucleotide sequence ID" value="NZ_MQWB01000014.1"/>
</dbReference>
<dbReference type="AlphaFoldDB" id="A0A259TUE6"/>
<accession>A0A259TUE6</accession>
<organism evidence="1 2">
    <name type="scientific">Rubricoccus marinus</name>
    <dbReference type="NCBI Taxonomy" id="716817"/>
    <lineage>
        <taxon>Bacteria</taxon>
        <taxon>Pseudomonadati</taxon>
        <taxon>Rhodothermota</taxon>
        <taxon>Rhodothermia</taxon>
        <taxon>Rhodothermales</taxon>
        <taxon>Rubricoccaceae</taxon>
        <taxon>Rubricoccus</taxon>
    </lineage>
</organism>
<keyword evidence="2" id="KW-1185">Reference proteome</keyword>
<protein>
    <submittedName>
        <fullName evidence="1">Uncharacterized protein</fullName>
    </submittedName>
</protein>
<reference evidence="1 2" key="1">
    <citation type="submission" date="2016-11" db="EMBL/GenBank/DDBJ databases">
        <title>Study of marine rhodopsin-containing bacteria.</title>
        <authorList>
            <person name="Yoshizawa S."/>
            <person name="Kumagai Y."/>
            <person name="Kogure K."/>
        </authorList>
    </citation>
    <scope>NUCLEOTIDE SEQUENCE [LARGE SCALE GENOMIC DNA]</scope>
    <source>
        <strain evidence="1 2">SG-29</strain>
    </source>
</reference>
<evidence type="ECO:0000313" key="2">
    <source>
        <dbReference type="Proteomes" id="UP000216446"/>
    </source>
</evidence>
<dbReference type="Proteomes" id="UP000216446">
    <property type="component" value="Unassembled WGS sequence"/>
</dbReference>
<proteinExistence type="predicted"/>
<sequence>MRSQAPTPMANDGRVSAKGIGGIEISERGFTVWLSDDHGGRWTFRIGVRSGLADLHRSEADDSKKTLWVARTSELVGWLERAATIDTVSSWLGRLTETVSWEWVRERGLWLAPMPTRTEEETERVATVIAAHPLEEAVAIEPTLAPGPLPLDLLPSPLTPGAYVLYPAPEAGDEGIGVLFWTPDLRGRELLWLDPDGVGERAERLLAPYRAELQAMDRPEVRAELARFIDELRHRRS</sequence>
<name>A0A259TUE6_9BACT</name>
<dbReference type="EMBL" id="MQWB01000014">
    <property type="protein sequence ID" value="OZC01194.1"/>
    <property type="molecule type" value="Genomic_DNA"/>
</dbReference>
<dbReference type="InParanoid" id="A0A259TUE6"/>
<gene>
    <name evidence="1" type="ORF">BSZ36_18225</name>
</gene>